<dbReference type="InterPro" id="IPR036385">
    <property type="entry name" value="RuBisCO_ssu_sf"/>
</dbReference>
<comment type="function">
    <text evidence="6">RuBisCO catalyzes two reactions: the carboxylation of D-ribulose 1,5-bisphosphate, the primary event in carbon dioxide fixation, as well as the oxidative fragmentation of the pentose substrate. Both reactions occur simultaneously and in competition at the same active site. Although the small subunit is not catalytic it is essential for maximal activity.</text>
</comment>
<organism evidence="8 9">
    <name type="scientific">Dipteronia sinensis</name>
    <dbReference type="NCBI Taxonomy" id="43782"/>
    <lineage>
        <taxon>Eukaryota</taxon>
        <taxon>Viridiplantae</taxon>
        <taxon>Streptophyta</taxon>
        <taxon>Embryophyta</taxon>
        <taxon>Tracheophyta</taxon>
        <taxon>Spermatophyta</taxon>
        <taxon>Magnoliopsida</taxon>
        <taxon>eudicotyledons</taxon>
        <taxon>Gunneridae</taxon>
        <taxon>Pentapetalae</taxon>
        <taxon>rosids</taxon>
        <taxon>malvids</taxon>
        <taxon>Sapindales</taxon>
        <taxon>Sapindaceae</taxon>
        <taxon>Hippocastanoideae</taxon>
        <taxon>Acereae</taxon>
        <taxon>Dipteronia</taxon>
    </lineage>
</organism>
<evidence type="ECO:0000256" key="2">
    <source>
        <dbReference type="ARBA" id="ARBA00022531"/>
    </source>
</evidence>
<comment type="subunit">
    <text evidence="6">Heterohexadecamer of 8 large and 8 small subunits.</text>
</comment>
<evidence type="ECO:0000256" key="1">
    <source>
        <dbReference type="ARBA" id="ARBA00022528"/>
    </source>
</evidence>
<proteinExistence type="inferred from homology"/>
<keyword evidence="5 6" id="KW-0120">Carbon dioxide fixation</keyword>
<dbReference type="InterPro" id="IPR000894">
    <property type="entry name" value="RuBisCO_ssu_dom"/>
</dbReference>
<dbReference type="GO" id="GO:0009853">
    <property type="term" value="P:photorespiration"/>
    <property type="evidence" value="ECO:0007669"/>
    <property type="project" value="UniProtKB-UniRule"/>
</dbReference>
<evidence type="ECO:0000256" key="3">
    <source>
        <dbReference type="ARBA" id="ARBA00022567"/>
    </source>
</evidence>
<feature type="domain" description="Ribulose bisphosphate carboxylase small subunit" evidence="7">
    <location>
        <begin position="71"/>
        <end position="144"/>
    </location>
</feature>
<evidence type="ECO:0000313" key="8">
    <source>
        <dbReference type="EMBL" id="KAK3221528.1"/>
    </source>
</evidence>
<sequence length="160" mass="18347">MSPLHKRSPQMSANSIFTSPVAGSGYNSIKPNSKTLFPGKDSIAWSRKSCLKWFKNSLHEGKTWNPINNKKFETLSYIPRLSYDSIAKEIDYILKKGWIPCLEFDEVLNEINECKKTYPNAYIHCLAFNNVKQGQCMAFLIQNLHSLLPKKHYALPCFSL</sequence>
<comment type="similarity">
    <text evidence="6">Belongs to the RuBisCO small chain family.</text>
</comment>
<keyword evidence="2 6" id="KW-0602">Photosynthesis</keyword>
<keyword evidence="9" id="KW-1185">Reference proteome</keyword>
<dbReference type="PRINTS" id="PR00152">
    <property type="entry name" value="RUBISCOSMALL"/>
</dbReference>
<dbReference type="SMART" id="SM00961">
    <property type="entry name" value="RuBisCO_small"/>
    <property type="match status" value="1"/>
</dbReference>
<keyword evidence="6" id="KW-0934">Plastid</keyword>
<dbReference type="Gene3D" id="3.30.190.10">
    <property type="entry name" value="Ribulose bisphosphate carboxylase, small subunit"/>
    <property type="match status" value="2"/>
</dbReference>
<reference evidence="8" key="1">
    <citation type="journal article" date="2023" name="Plant J.">
        <title>Genome sequences and population genomics provide insights into the demographic history, inbreeding, and mutation load of two 'living fossil' tree species of Dipteronia.</title>
        <authorList>
            <person name="Feng Y."/>
            <person name="Comes H.P."/>
            <person name="Chen J."/>
            <person name="Zhu S."/>
            <person name="Lu R."/>
            <person name="Zhang X."/>
            <person name="Li P."/>
            <person name="Qiu J."/>
            <person name="Olsen K.M."/>
            <person name="Qiu Y."/>
        </authorList>
    </citation>
    <scope>NUCLEOTIDE SEQUENCE</scope>
    <source>
        <strain evidence="8">NBL</strain>
    </source>
</reference>
<keyword evidence="3" id="KW-0113">Calvin cycle</keyword>
<gene>
    <name evidence="8" type="ORF">Dsin_008553</name>
</gene>
<dbReference type="PANTHER" id="PTHR31262">
    <property type="entry name" value="RIBULOSE BISPHOSPHATE CARBOXYLASE SMALL CHAIN 1, CHLOROPLASTIC"/>
    <property type="match status" value="1"/>
</dbReference>
<dbReference type="Pfam" id="PF00101">
    <property type="entry name" value="RuBisCO_small"/>
    <property type="match status" value="1"/>
</dbReference>
<dbReference type="InterPro" id="IPR024681">
    <property type="entry name" value="RuBisCO_ssu"/>
</dbReference>
<dbReference type="SUPFAM" id="SSF55239">
    <property type="entry name" value="RuBisCO, small subunit"/>
    <property type="match status" value="1"/>
</dbReference>
<evidence type="ECO:0000256" key="6">
    <source>
        <dbReference type="RuleBase" id="RU003627"/>
    </source>
</evidence>
<accession>A0AAE0EAS6</accession>
<dbReference type="PANTHER" id="PTHR31262:SF0">
    <property type="entry name" value="RIBULOSE BISPHOSPHATE CARBOXYLASE SMALL SUBUNIT, CHLOROPLASTIC 1"/>
    <property type="match status" value="1"/>
</dbReference>
<dbReference type="Proteomes" id="UP001281410">
    <property type="component" value="Unassembled WGS sequence"/>
</dbReference>
<evidence type="ECO:0000313" key="9">
    <source>
        <dbReference type="Proteomes" id="UP001281410"/>
    </source>
</evidence>
<dbReference type="EMBL" id="JANJYJ010000003">
    <property type="protein sequence ID" value="KAK3221528.1"/>
    <property type="molecule type" value="Genomic_DNA"/>
</dbReference>
<keyword evidence="1" id="KW-0150">Chloroplast</keyword>
<evidence type="ECO:0000259" key="7">
    <source>
        <dbReference type="SMART" id="SM00961"/>
    </source>
</evidence>
<evidence type="ECO:0000256" key="4">
    <source>
        <dbReference type="ARBA" id="ARBA00023238"/>
    </source>
</evidence>
<name>A0AAE0EAS6_9ROSI</name>
<comment type="caution">
    <text evidence="8">The sequence shown here is derived from an EMBL/GenBank/DDBJ whole genome shotgun (WGS) entry which is preliminary data.</text>
</comment>
<evidence type="ECO:0000256" key="5">
    <source>
        <dbReference type="ARBA" id="ARBA00023300"/>
    </source>
</evidence>
<keyword evidence="4 6" id="KW-0601">Photorespiration</keyword>
<protein>
    <recommendedName>
        <fullName evidence="6">Ribulose bisphosphate carboxylase small subunit</fullName>
        <shortName evidence="6">RuBisCO small subunit</shortName>
    </recommendedName>
</protein>
<dbReference type="GO" id="GO:0019253">
    <property type="term" value="P:reductive pentose-phosphate cycle"/>
    <property type="evidence" value="ECO:0007669"/>
    <property type="project" value="UniProtKB-KW"/>
</dbReference>
<dbReference type="AlphaFoldDB" id="A0AAE0EAS6"/>